<dbReference type="GO" id="GO:0010182">
    <property type="term" value="P:sugar mediated signaling pathway"/>
    <property type="evidence" value="ECO:0007669"/>
    <property type="project" value="UniProtKB-ARBA"/>
</dbReference>
<dbReference type="EC" id="2.7.11.1" evidence="2"/>
<feature type="region of interest" description="Disordered" evidence="11">
    <location>
        <begin position="904"/>
        <end position="931"/>
    </location>
</feature>
<comment type="catalytic activity">
    <reaction evidence="8">
        <text>L-threonyl-[protein] + ATP = O-phospho-L-threonyl-[protein] + ADP + H(+)</text>
        <dbReference type="Rhea" id="RHEA:46608"/>
        <dbReference type="Rhea" id="RHEA-COMP:11060"/>
        <dbReference type="Rhea" id="RHEA-COMP:11605"/>
        <dbReference type="ChEBI" id="CHEBI:15378"/>
        <dbReference type="ChEBI" id="CHEBI:30013"/>
        <dbReference type="ChEBI" id="CHEBI:30616"/>
        <dbReference type="ChEBI" id="CHEBI:61977"/>
        <dbReference type="ChEBI" id="CHEBI:456216"/>
        <dbReference type="EC" id="2.7.11.1"/>
    </reaction>
</comment>
<evidence type="ECO:0000256" key="9">
    <source>
        <dbReference type="ARBA" id="ARBA00048679"/>
    </source>
</evidence>
<dbReference type="PROSITE" id="PS50011">
    <property type="entry name" value="PROTEIN_KINASE_DOM"/>
    <property type="match status" value="1"/>
</dbReference>
<name>A0A4D6LTD7_VIGUN</name>
<feature type="compositionally biased region" description="Low complexity" evidence="11">
    <location>
        <begin position="95"/>
        <end position="111"/>
    </location>
</feature>
<reference evidence="13 14" key="1">
    <citation type="submission" date="2019-04" db="EMBL/GenBank/DDBJ databases">
        <title>An improved genome assembly and genetic linkage map for asparagus bean, Vigna unguiculata ssp. sesquipedialis.</title>
        <authorList>
            <person name="Xia Q."/>
            <person name="Zhang R."/>
            <person name="Dong Y."/>
        </authorList>
    </citation>
    <scope>NUCLEOTIDE SEQUENCE [LARGE SCALE GENOMIC DNA]</scope>
    <source>
        <tissue evidence="13">Leaf</tissue>
    </source>
</reference>
<feature type="domain" description="Protein kinase" evidence="12">
    <location>
        <begin position="645"/>
        <end position="901"/>
    </location>
</feature>
<feature type="binding site" evidence="10">
    <location>
        <position position="672"/>
    </location>
    <ligand>
        <name>ATP</name>
        <dbReference type="ChEBI" id="CHEBI:30616"/>
    </ligand>
</feature>
<dbReference type="Gene3D" id="1.10.510.10">
    <property type="entry name" value="Transferase(Phosphotransferase) domain 1"/>
    <property type="match status" value="1"/>
</dbReference>
<dbReference type="PROSITE" id="PS00107">
    <property type="entry name" value="PROTEIN_KINASE_ATP"/>
    <property type="match status" value="1"/>
</dbReference>
<sequence>MKNLLKKLHIMSNRSENEQGSSSSKGSKSNLGSSSSSKKILRSKSTQSSEQKPLSGLSSWLHSVANRQSSSPPPSLSQARGERMEPSDAVTSGGLDVVSDSARLDSASSASRDPEVEEEYQIQLALELSAKEDPEAVQIEAVKQISLGSCDPGYTPAEVVAYRYWNYNALGYDDKILDGFYDLYGNLSGSNPARMPSFVDLQLQGTSISGSGTWEAVLVNRAADSNLLKLVQKAQELTGKSSSDFEVIDSNLVRKLAMFVADYMGGQVGDHESMTRAWRSLSYSLKATLGSMFLPLGSLTIGLSRHRALLFKVLADSLGIPCRLVKGLQYTNSDDVAINFVKIDDGREYIVDLMADPGTLIPADATGSQIECDESSYVASPSSRDLDSSHVASSSSGVGSSYEETLDLGMLDKANRSKHFPHTGKESDVSMPSTVKEESIQTLNEFKSPRNVDEKITEQEAHGRPNYPHVHGRSPSWTEGISSPAVRKMKVKDVSLYMIDAAKENPHLAQRLHDVLLESGVVAPPNLFSEIYDDDSSSSAEANFPTEEKYEHKLRSGHKEAELDGSLSQARILPPLAQNRVQNKHVEDSAGDLKGSGDGEHIALGANSEGERRSDRSVVSNDSTKSDSALDDHDVAEVDIPWEEISLGERIGLGSYGEVYRGEWRGTEVAVKRFLDQDISGESLEEFKTEVKIMKRLRHPNVVLFMGAVTRPPNLSIVTEFLPRGSLYRLLHRPNSQLDERRRLKMAIDAARGMNYLHNCTPVIVHRDLKSPNLLVDKNWVVKVCDFGLSRMKHSTFLSSRSTAGTAEWMAPEVLRNEPSNEKCDVYSFGVILWELSTLQQPWGGMNPMQVVGAVGFQHRRLDIPDNVDPTIADIIRKCWQTDPKLRPTFVEILAALKPLQKTVTGSQVPRPSASGKHERGQSSRVIEDPA</sequence>
<dbReference type="InterPro" id="IPR051681">
    <property type="entry name" value="Ser/Thr_Kinases-Pseudokinases"/>
</dbReference>
<dbReference type="Pfam" id="PF07714">
    <property type="entry name" value="PK_Tyr_Ser-Thr"/>
    <property type="match status" value="1"/>
</dbReference>
<keyword evidence="3" id="KW-0723">Serine/threonine-protein kinase</keyword>
<dbReference type="FunFam" id="1.10.510.10:FF:000193">
    <property type="entry name" value="Serine/threonine-protein kinase CTR1"/>
    <property type="match status" value="1"/>
</dbReference>
<feature type="region of interest" description="Disordered" evidence="11">
    <location>
        <begin position="575"/>
        <end position="632"/>
    </location>
</feature>
<dbReference type="SMART" id="SM00220">
    <property type="entry name" value="S_TKc"/>
    <property type="match status" value="1"/>
</dbReference>
<evidence type="ECO:0000256" key="4">
    <source>
        <dbReference type="ARBA" id="ARBA00022679"/>
    </source>
</evidence>
<dbReference type="GO" id="GO:0004674">
    <property type="term" value="F:protein serine/threonine kinase activity"/>
    <property type="evidence" value="ECO:0007669"/>
    <property type="project" value="UniProtKB-KW"/>
</dbReference>
<dbReference type="GO" id="GO:0006950">
    <property type="term" value="P:response to stress"/>
    <property type="evidence" value="ECO:0007669"/>
    <property type="project" value="UniProtKB-ARBA"/>
</dbReference>
<evidence type="ECO:0000256" key="11">
    <source>
        <dbReference type="SAM" id="MobiDB-lite"/>
    </source>
</evidence>
<dbReference type="PANTHER" id="PTHR44329:SF146">
    <property type="entry name" value="SERINE_THREONINE-PROTEIN KINASE SIS8-RELATED"/>
    <property type="match status" value="1"/>
</dbReference>
<feature type="region of interest" description="Disordered" evidence="11">
    <location>
        <begin position="531"/>
        <end position="563"/>
    </location>
</feature>
<dbReference type="InterPro" id="IPR011009">
    <property type="entry name" value="Kinase-like_dom_sf"/>
</dbReference>
<evidence type="ECO:0000256" key="7">
    <source>
        <dbReference type="ARBA" id="ARBA00022840"/>
    </source>
</evidence>
<evidence type="ECO:0000256" key="10">
    <source>
        <dbReference type="PROSITE-ProRule" id="PRU10141"/>
    </source>
</evidence>
<dbReference type="InterPro" id="IPR008271">
    <property type="entry name" value="Ser/Thr_kinase_AS"/>
</dbReference>
<comment type="catalytic activity">
    <reaction evidence="9">
        <text>L-seryl-[protein] + ATP = O-phospho-L-seryl-[protein] + ADP + H(+)</text>
        <dbReference type="Rhea" id="RHEA:17989"/>
        <dbReference type="Rhea" id="RHEA-COMP:9863"/>
        <dbReference type="Rhea" id="RHEA-COMP:11604"/>
        <dbReference type="ChEBI" id="CHEBI:15378"/>
        <dbReference type="ChEBI" id="CHEBI:29999"/>
        <dbReference type="ChEBI" id="CHEBI:30616"/>
        <dbReference type="ChEBI" id="CHEBI:83421"/>
        <dbReference type="ChEBI" id="CHEBI:456216"/>
        <dbReference type="EC" id="2.7.11.1"/>
    </reaction>
</comment>
<dbReference type="InterPro" id="IPR017441">
    <property type="entry name" value="Protein_kinase_ATP_BS"/>
</dbReference>
<evidence type="ECO:0000256" key="6">
    <source>
        <dbReference type="ARBA" id="ARBA00022777"/>
    </source>
</evidence>
<evidence type="ECO:0000313" key="14">
    <source>
        <dbReference type="Proteomes" id="UP000501690"/>
    </source>
</evidence>
<evidence type="ECO:0000256" key="3">
    <source>
        <dbReference type="ARBA" id="ARBA00022527"/>
    </source>
</evidence>
<dbReference type="CDD" id="cd13999">
    <property type="entry name" value="STKc_MAP3K-like"/>
    <property type="match status" value="1"/>
</dbReference>
<evidence type="ECO:0000256" key="2">
    <source>
        <dbReference type="ARBA" id="ARBA00012513"/>
    </source>
</evidence>
<dbReference type="EMBL" id="CP039349">
    <property type="protein sequence ID" value="QCD92289.1"/>
    <property type="molecule type" value="Genomic_DNA"/>
</dbReference>
<dbReference type="Proteomes" id="UP000501690">
    <property type="component" value="Linkage Group LG5"/>
</dbReference>
<feature type="compositionally biased region" description="Low complexity" evidence="11">
    <location>
        <begin position="389"/>
        <end position="401"/>
    </location>
</feature>
<feature type="region of interest" description="Disordered" evidence="11">
    <location>
        <begin position="458"/>
        <end position="481"/>
    </location>
</feature>
<evidence type="ECO:0000256" key="5">
    <source>
        <dbReference type="ARBA" id="ARBA00022741"/>
    </source>
</evidence>
<feature type="compositionally biased region" description="Low complexity" evidence="11">
    <location>
        <begin position="12"/>
        <end position="38"/>
    </location>
</feature>
<dbReference type="PANTHER" id="PTHR44329">
    <property type="entry name" value="SERINE/THREONINE-PROTEIN KINASE TNNI3K-RELATED"/>
    <property type="match status" value="1"/>
</dbReference>
<gene>
    <name evidence="13" type="ORF">DEO72_LG5g351</name>
</gene>
<dbReference type="SUPFAM" id="SSF56112">
    <property type="entry name" value="Protein kinase-like (PK-like)"/>
    <property type="match status" value="1"/>
</dbReference>
<dbReference type="Gene3D" id="3.30.200.20">
    <property type="entry name" value="Phosphorylase Kinase, domain 1"/>
    <property type="match status" value="1"/>
</dbReference>
<evidence type="ECO:0000256" key="8">
    <source>
        <dbReference type="ARBA" id="ARBA00047899"/>
    </source>
</evidence>
<dbReference type="InterPro" id="IPR001245">
    <property type="entry name" value="Ser-Thr/Tyr_kinase_cat_dom"/>
</dbReference>
<organism evidence="13 14">
    <name type="scientific">Vigna unguiculata</name>
    <name type="common">Cowpea</name>
    <dbReference type="NCBI Taxonomy" id="3917"/>
    <lineage>
        <taxon>Eukaryota</taxon>
        <taxon>Viridiplantae</taxon>
        <taxon>Streptophyta</taxon>
        <taxon>Embryophyta</taxon>
        <taxon>Tracheophyta</taxon>
        <taxon>Spermatophyta</taxon>
        <taxon>Magnoliopsida</taxon>
        <taxon>eudicotyledons</taxon>
        <taxon>Gunneridae</taxon>
        <taxon>Pentapetalae</taxon>
        <taxon>rosids</taxon>
        <taxon>fabids</taxon>
        <taxon>Fabales</taxon>
        <taxon>Fabaceae</taxon>
        <taxon>Papilionoideae</taxon>
        <taxon>50 kb inversion clade</taxon>
        <taxon>NPAAA clade</taxon>
        <taxon>indigoferoid/millettioid clade</taxon>
        <taxon>Phaseoleae</taxon>
        <taxon>Vigna</taxon>
    </lineage>
</organism>
<dbReference type="FunFam" id="3.30.200.20:FF:000060">
    <property type="entry name" value="Serine/threonine-protein kinase isoform 1"/>
    <property type="match status" value="1"/>
</dbReference>
<keyword evidence="6 13" id="KW-0418">Kinase</keyword>
<feature type="region of interest" description="Disordered" evidence="11">
    <location>
        <begin position="376"/>
        <end position="401"/>
    </location>
</feature>
<evidence type="ECO:0000256" key="1">
    <source>
        <dbReference type="ARBA" id="ARBA00010507"/>
    </source>
</evidence>
<proteinExistence type="inferred from homology"/>
<dbReference type="Pfam" id="PF14381">
    <property type="entry name" value="EDR1_CTR1_ARMC3_pept"/>
    <property type="match status" value="1"/>
</dbReference>
<feature type="compositionally biased region" description="Basic and acidic residues" evidence="11">
    <location>
        <begin position="546"/>
        <end position="562"/>
    </location>
</feature>
<evidence type="ECO:0000313" key="13">
    <source>
        <dbReference type="EMBL" id="QCD92289.1"/>
    </source>
</evidence>
<feature type="compositionally biased region" description="Basic and acidic residues" evidence="11">
    <location>
        <begin position="916"/>
        <end position="931"/>
    </location>
</feature>
<dbReference type="InterPro" id="IPR000719">
    <property type="entry name" value="Prot_kinase_dom"/>
</dbReference>
<dbReference type="AlphaFoldDB" id="A0A4D6LTD7"/>
<dbReference type="InterPro" id="IPR055164">
    <property type="entry name" value="EDR1/CTR1/ARMC3-like_pept-like"/>
</dbReference>
<keyword evidence="4" id="KW-0808">Transferase</keyword>
<feature type="compositionally biased region" description="Polar residues" evidence="11">
    <location>
        <begin position="46"/>
        <end position="68"/>
    </location>
</feature>
<feature type="region of interest" description="Disordered" evidence="11">
    <location>
        <begin position="1"/>
        <end position="118"/>
    </location>
</feature>
<dbReference type="GO" id="GO:0005524">
    <property type="term" value="F:ATP binding"/>
    <property type="evidence" value="ECO:0007669"/>
    <property type="project" value="UniProtKB-UniRule"/>
</dbReference>
<keyword evidence="7 10" id="KW-0067">ATP-binding</keyword>
<keyword evidence="14" id="KW-1185">Reference proteome</keyword>
<protein>
    <recommendedName>
        <fullName evidence="2">non-specific serine/threonine protein kinase</fullName>
        <ecNumber evidence="2">2.7.11.1</ecNumber>
    </recommendedName>
</protein>
<dbReference type="PROSITE" id="PS00108">
    <property type="entry name" value="PROTEIN_KINASE_ST"/>
    <property type="match status" value="1"/>
</dbReference>
<comment type="similarity">
    <text evidence="1">Belongs to the protein kinase superfamily. TKL Ser/Thr protein kinase family. RAF subfamily.</text>
</comment>
<evidence type="ECO:0000259" key="12">
    <source>
        <dbReference type="PROSITE" id="PS50011"/>
    </source>
</evidence>
<keyword evidence="5 10" id="KW-0547">Nucleotide-binding</keyword>
<dbReference type="PRINTS" id="PR00109">
    <property type="entry name" value="TYRKINASE"/>
</dbReference>
<accession>A0A4D6LTD7</accession>